<keyword evidence="8 10" id="KW-1133">Transmembrane helix</keyword>
<dbReference type="InterPro" id="IPR006419">
    <property type="entry name" value="NMN_transpt_PnuC"/>
</dbReference>
<comment type="caution">
    <text evidence="11">The sequence shown here is derived from an EMBL/GenBank/DDBJ whole genome shotgun (WGS) entry which is preliminary data.</text>
</comment>
<evidence type="ECO:0000256" key="6">
    <source>
        <dbReference type="ARBA" id="ARBA00022475"/>
    </source>
</evidence>
<dbReference type="AlphaFoldDB" id="G2J7J9"/>
<dbReference type="Pfam" id="PF04973">
    <property type="entry name" value="NMN_transporter"/>
    <property type="match status" value="1"/>
</dbReference>
<feature type="transmembrane region" description="Helical" evidence="10">
    <location>
        <begin position="90"/>
        <end position="110"/>
    </location>
</feature>
<comment type="similarity">
    <text evidence="3">Belongs to the nicotinamide ribonucleoside (NR) uptake permease (TC 4.B.1) family.</text>
</comment>
<keyword evidence="7 10" id="KW-0812">Transmembrane</keyword>
<keyword evidence="5" id="KW-0813">Transport</keyword>
<comment type="function">
    <text evidence="1">Required for nicotinamide riboside transport across the inner membrane.</text>
</comment>
<dbReference type="Proteomes" id="UP000054051">
    <property type="component" value="Unassembled WGS sequence"/>
</dbReference>
<evidence type="ECO:0000256" key="7">
    <source>
        <dbReference type="ARBA" id="ARBA00022692"/>
    </source>
</evidence>
<dbReference type="OrthoDB" id="9791248at2"/>
<protein>
    <recommendedName>
        <fullName evidence="4">Nicotinamide riboside transporter PnuC</fullName>
    </recommendedName>
</protein>
<dbReference type="RefSeq" id="WP_006682030.1">
    <property type="nucleotide sequence ID" value="NZ_CAFB01000034.1"/>
</dbReference>
<evidence type="ECO:0000313" key="12">
    <source>
        <dbReference type="Proteomes" id="UP000054051"/>
    </source>
</evidence>
<keyword evidence="12" id="KW-1185">Reference proteome</keyword>
<sequence>MRSIEACAVMLSALGVWLNVRRNRLCWPAGIVSALLYGWIFWRVRLYSGMVLQCAYIALETDGWRRSSIQHASHRDVSRRMHVMPIPRRMCVLGLLCGAAGSVALGALTAQFADAALPWLDATLTSFSLVAEFWKTRRYIAQWRLWIAVNCAYVVMFAFENLPLTAALYAGFIVLSYIGLRDWKRDDSLIRNTSTPTASQSG</sequence>
<evidence type="ECO:0000256" key="4">
    <source>
        <dbReference type="ARBA" id="ARBA00017522"/>
    </source>
</evidence>
<name>G2J7J9_9BURK</name>
<feature type="transmembrane region" description="Helical" evidence="10">
    <location>
        <begin position="164"/>
        <end position="180"/>
    </location>
</feature>
<dbReference type="GO" id="GO:0034257">
    <property type="term" value="F:nicotinamide riboside transmembrane transporter activity"/>
    <property type="evidence" value="ECO:0007669"/>
    <property type="project" value="InterPro"/>
</dbReference>
<evidence type="ECO:0000256" key="10">
    <source>
        <dbReference type="SAM" id="Phobius"/>
    </source>
</evidence>
<dbReference type="STRING" id="1070319.CAGGBEG34_180048"/>
<keyword evidence="6" id="KW-1003">Cell membrane</keyword>
<dbReference type="PANTHER" id="PTHR36122">
    <property type="entry name" value="NICOTINAMIDE RIBOSIDE TRANSPORTER PNUC"/>
    <property type="match status" value="1"/>
</dbReference>
<evidence type="ECO:0000256" key="5">
    <source>
        <dbReference type="ARBA" id="ARBA00022448"/>
    </source>
</evidence>
<dbReference type="GO" id="GO:0005886">
    <property type="term" value="C:plasma membrane"/>
    <property type="evidence" value="ECO:0007669"/>
    <property type="project" value="UniProtKB-SubCell"/>
</dbReference>
<evidence type="ECO:0000256" key="8">
    <source>
        <dbReference type="ARBA" id="ARBA00022989"/>
    </source>
</evidence>
<dbReference type="PANTHER" id="PTHR36122:SF2">
    <property type="entry name" value="NICOTINAMIDE RIBOSIDE TRANSPORTER PNUC"/>
    <property type="match status" value="1"/>
</dbReference>
<evidence type="ECO:0000256" key="3">
    <source>
        <dbReference type="ARBA" id="ARBA00006669"/>
    </source>
</evidence>
<dbReference type="eggNOG" id="COG3201">
    <property type="taxonomic scope" value="Bacteria"/>
</dbReference>
<keyword evidence="9 10" id="KW-0472">Membrane</keyword>
<organism evidence="11 12">
    <name type="scientific">Candidatus Glomeribacter gigasporarum BEG34</name>
    <dbReference type="NCBI Taxonomy" id="1070319"/>
    <lineage>
        <taxon>Bacteria</taxon>
        <taxon>Pseudomonadati</taxon>
        <taxon>Pseudomonadota</taxon>
        <taxon>Betaproteobacteria</taxon>
        <taxon>Burkholderiales</taxon>
        <taxon>Burkholderiaceae</taxon>
        <taxon>Candidatus Glomeribacter</taxon>
    </lineage>
</organism>
<evidence type="ECO:0000256" key="2">
    <source>
        <dbReference type="ARBA" id="ARBA00004651"/>
    </source>
</evidence>
<evidence type="ECO:0000256" key="9">
    <source>
        <dbReference type="ARBA" id="ARBA00023136"/>
    </source>
</evidence>
<evidence type="ECO:0000256" key="1">
    <source>
        <dbReference type="ARBA" id="ARBA00002672"/>
    </source>
</evidence>
<proteinExistence type="inferred from homology"/>
<accession>G2J7J9</accession>
<comment type="subcellular location">
    <subcellularLocation>
        <location evidence="2">Cell membrane</location>
        <topology evidence="2">Multi-pass membrane protein</topology>
    </subcellularLocation>
</comment>
<dbReference type="NCBIfam" id="TIGR01528">
    <property type="entry name" value="NMN_trans_PnuC"/>
    <property type="match status" value="1"/>
</dbReference>
<dbReference type="EMBL" id="CAFB01000034">
    <property type="protein sequence ID" value="CCD28744.1"/>
    <property type="molecule type" value="Genomic_DNA"/>
</dbReference>
<gene>
    <name evidence="11" type="primary">pnuC</name>
    <name evidence="11" type="ORF">CAGGBEG34_180048</name>
</gene>
<evidence type="ECO:0000313" key="11">
    <source>
        <dbReference type="EMBL" id="CCD28744.1"/>
    </source>
</evidence>
<reference evidence="11 12" key="1">
    <citation type="submission" date="2011-08" db="EMBL/GenBank/DDBJ databases">
        <title>The genome of the obligate endobacterium of an arbuscular mycorrhizal fungus reveals an interphylum network of nutritional interactions.</title>
        <authorList>
            <person name="Ghignone S."/>
            <person name="Salvioli A."/>
            <person name="Anca I."/>
            <person name="Lumini E."/>
            <person name="Ortu G."/>
            <person name="Petiti L."/>
            <person name="Cruveiller S."/>
            <person name="Bianciotto V."/>
            <person name="Piffanelli P."/>
            <person name="Lanfranco L."/>
            <person name="Bonfante P."/>
        </authorList>
    </citation>
    <scope>NUCLEOTIDE SEQUENCE [LARGE SCALE GENOMIC DNA]</scope>
    <source>
        <strain evidence="11 12">BEG34</strain>
    </source>
</reference>